<protein>
    <recommendedName>
        <fullName evidence="3">Nucleotidyl transferase AbiEii/AbiGii toxin family protein</fullName>
    </recommendedName>
</protein>
<dbReference type="RefSeq" id="WP_140031355.1">
    <property type="nucleotide sequence ID" value="NZ_CP137845.1"/>
</dbReference>
<sequence length="329" mass="39193">MDEDKNLLELLSTIQKYDFDSRLILQGSTVLYLNKIISRKPNDLDVLLDSNINLQQKNKYVNSFLSNFEIINFSKKTELIKKCKIKFNSQEFKLEFILEKNIDSKFISDSSRLRTTNSLYFLPSKFTQLAYIIGVDFANEIKKRRKINQILSDMVEIIQKIDYDNKLVGYILDNIKSNLCYQIISLKKHYYNNLLSLNNYLRRNNYFVNSRLSILFKNLSLNAGLNKFLNILDKIFIIKNDFFYYVISSLKKPSFKKKLNCGTIFFLKNNTQNINAIFIFLKRLNENFINKENNFYIYKENKIVFNIMLPILEKINSILEKIKEENKWY</sequence>
<dbReference type="Proteomes" id="UP001303601">
    <property type="component" value="Chromosome"/>
</dbReference>
<proteinExistence type="predicted"/>
<evidence type="ECO:0000313" key="2">
    <source>
        <dbReference type="Proteomes" id="UP001303601"/>
    </source>
</evidence>
<name>A0ABZ0PA65_9BACT</name>
<organism evidence="1 2">
    <name type="scientific">Metamycoplasma equirhinis</name>
    <dbReference type="NCBI Taxonomy" id="92402"/>
    <lineage>
        <taxon>Bacteria</taxon>
        <taxon>Bacillati</taxon>
        <taxon>Mycoplasmatota</taxon>
        <taxon>Mycoplasmoidales</taxon>
        <taxon>Metamycoplasmataceae</taxon>
        <taxon>Metamycoplasma</taxon>
    </lineage>
</organism>
<accession>A0ABZ0PA65</accession>
<evidence type="ECO:0008006" key="3">
    <source>
        <dbReference type="Google" id="ProtNLM"/>
    </source>
</evidence>
<gene>
    <name evidence="1" type="ORF">R9B83_02265</name>
</gene>
<dbReference type="GeneID" id="94493698"/>
<keyword evidence="2" id="KW-1185">Reference proteome</keyword>
<dbReference type="EMBL" id="CP137845">
    <property type="protein sequence ID" value="WPB53795.1"/>
    <property type="molecule type" value="Genomic_DNA"/>
</dbReference>
<reference evidence="1" key="1">
    <citation type="submission" date="2023-11" db="EMBL/GenBank/DDBJ databases">
        <title>Completed genome sequence of Mycoplasma equirhinis type strain M432/72.</title>
        <authorList>
            <person name="Spergser J."/>
        </authorList>
    </citation>
    <scope>NUCLEOTIDE SEQUENCE [LARGE SCALE GENOMIC DNA]</scope>
    <source>
        <strain evidence="1">M432/72</strain>
    </source>
</reference>
<evidence type="ECO:0000313" key="1">
    <source>
        <dbReference type="EMBL" id="WPB53795.1"/>
    </source>
</evidence>